<dbReference type="PANTHER" id="PTHR43390:SF1">
    <property type="entry name" value="CHLOROPLAST PROCESSING PEPTIDASE"/>
    <property type="match status" value="1"/>
</dbReference>
<reference evidence="12" key="1">
    <citation type="submission" date="2011-06" db="EMBL/GenBank/DDBJ databases">
        <title>Complete genome sequence of Paenibacillus mucilaginosus KNP414.</title>
        <authorList>
            <person name="Wang J."/>
            <person name="Hu S."/>
            <person name="Hu X."/>
            <person name="Zhang B."/>
            <person name="Dong D."/>
            <person name="Zhang S."/>
            <person name="Zhao K."/>
            <person name="Wu D."/>
        </authorList>
    </citation>
    <scope>NUCLEOTIDE SEQUENCE [LARGE SCALE GENOMIC DNA]</scope>
    <source>
        <strain evidence="12">KNP414</strain>
    </source>
</reference>
<evidence type="ECO:0000256" key="6">
    <source>
        <dbReference type="ARBA" id="ARBA00022801"/>
    </source>
</evidence>
<dbReference type="EC" id="3.4.21.89" evidence="4 8"/>
<evidence type="ECO:0000313" key="12">
    <source>
        <dbReference type="Proteomes" id="UP000006620"/>
    </source>
</evidence>
<sequence length="196" mass="22406">MGLLPAKGMQEQEEQKASASPEGSLREIWKWMKLTAAGLLLVVFIHQYFFHFSTVRGISMEPTLVEGEWLFINKTIRLAGMPQRGDVIVIKRNSEEERKPVFLVKRVVAVGGDEVHIRRGRLYVNGEAVSEPYTGTPIEDGGFEPYTIEEGHLFVMGDNRHRYASHDSRSFGAVPLEEVVGRAEWIIWPLDKWRRL</sequence>
<evidence type="ECO:0000256" key="2">
    <source>
        <dbReference type="ARBA" id="ARBA00004401"/>
    </source>
</evidence>
<dbReference type="Pfam" id="PF10502">
    <property type="entry name" value="Peptidase_S26"/>
    <property type="match status" value="1"/>
</dbReference>
<dbReference type="InterPro" id="IPR019757">
    <property type="entry name" value="Pept_S26A_signal_pept_1_Lys-AS"/>
</dbReference>
<evidence type="ECO:0000256" key="9">
    <source>
        <dbReference type="RuleBase" id="RU362042"/>
    </source>
</evidence>
<reference evidence="11 12" key="2">
    <citation type="journal article" date="2013" name="Genome Announc.">
        <title>Genome Sequence of Growth-Improving Paenibacillus mucilaginosus Strain KNP414.</title>
        <authorList>
            <person name="Lu J.J."/>
            <person name="Wang J.F."/>
            <person name="Hu X.F."/>
        </authorList>
    </citation>
    <scope>NUCLEOTIDE SEQUENCE [LARGE SCALE GENOMIC DNA]</scope>
    <source>
        <strain evidence="11 12">KNP414</strain>
    </source>
</reference>
<feature type="domain" description="Peptidase S26" evidence="10">
    <location>
        <begin position="29"/>
        <end position="188"/>
    </location>
</feature>
<evidence type="ECO:0000256" key="7">
    <source>
        <dbReference type="PIRSR" id="PIRSR600223-1"/>
    </source>
</evidence>
<dbReference type="GO" id="GO:0009003">
    <property type="term" value="F:signal peptidase activity"/>
    <property type="evidence" value="ECO:0007669"/>
    <property type="project" value="UniProtKB-EC"/>
</dbReference>
<comment type="similarity">
    <text evidence="3 9">Belongs to the peptidase S26 family.</text>
</comment>
<proteinExistence type="inferred from homology"/>
<protein>
    <recommendedName>
        <fullName evidence="4 8">Signal peptidase I</fullName>
        <ecNumber evidence="4 8">3.4.21.89</ecNumber>
    </recommendedName>
</protein>
<evidence type="ECO:0000259" key="10">
    <source>
        <dbReference type="Pfam" id="PF10502"/>
    </source>
</evidence>
<dbReference type="RefSeq" id="WP_013914327.1">
    <property type="nucleotide sequence ID" value="NC_015690.1"/>
</dbReference>
<evidence type="ECO:0000256" key="1">
    <source>
        <dbReference type="ARBA" id="ARBA00000677"/>
    </source>
</evidence>
<dbReference type="KEGG" id="pms:KNP414_00536"/>
<accession>F8FQ19</accession>
<dbReference type="EMBL" id="CP002869">
    <property type="protein sequence ID" value="AEI39161.1"/>
    <property type="molecule type" value="Genomic_DNA"/>
</dbReference>
<dbReference type="PANTHER" id="PTHR43390">
    <property type="entry name" value="SIGNAL PEPTIDASE I"/>
    <property type="match status" value="1"/>
</dbReference>
<dbReference type="CDD" id="cd06530">
    <property type="entry name" value="S26_SPase_I"/>
    <property type="match status" value="1"/>
</dbReference>
<dbReference type="AlphaFoldDB" id="F8FQ19"/>
<dbReference type="PROSITE" id="PS00501">
    <property type="entry name" value="SPASE_I_1"/>
    <property type="match status" value="1"/>
</dbReference>
<dbReference type="InterPro" id="IPR019756">
    <property type="entry name" value="Pept_S26A_signal_pept_1_Ser-AS"/>
</dbReference>
<dbReference type="SUPFAM" id="SSF51306">
    <property type="entry name" value="LexA/Signal peptidase"/>
    <property type="match status" value="1"/>
</dbReference>
<comment type="subcellular location">
    <subcellularLocation>
        <location evidence="2">Cell membrane</location>
        <topology evidence="2">Single-pass type II membrane protein</topology>
    </subcellularLocation>
    <subcellularLocation>
        <location evidence="9">Membrane</location>
        <topology evidence="9">Single-pass type II membrane protein</topology>
    </subcellularLocation>
</comment>
<feature type="active site" evidence="7">
    <location>
        <position position="105"/>
    </location>
</feature>
<keyword evidence="6 8" id="KW-0378">Hydrolase</keyword>
<evidence type="ECO:0000256" key="8">
    <source>
        <dbReference type="RuleBase" id="RU003993"/>
    </source>
</evidence>
<evidence type="ECO:0000256" key="4">
    <source>
        <dbReference type="ARBA" id="ARBA00013208"/>
    </source>
</evidence>
<dbReference type="InterPro" id="IPR000223">
    <property type="entry name" value="Pept_S26A_signal_pept_1"/>
</dbReference>
<dbReference type="GO" id="GO:0006465">
    <property type="term" value="P:signal peptide processing"/>
    <property type="evidence" value="ECO:0007669"/>
    <property type="project" value="InterPro"/>
</dbReference>
<gene>
    <name evidence="11" type="ordered locus">KNP414_00536</name>
</gene>
<dbReference type="InterPro" id="IPR019533">
    <property type="entry name" value="Peptidase_S26"/>
</dbReference>
<dbReference type="GO" id="GO:0005886">
    <property type="term" value="C:plasma membrane"/>
    <property type="evidence" value="ECO:0007669"/>
    <property type="project" value="UniProtKB-SubCell"/>
</dbReference>
<dbReference type="PRINTS" id="PR00727">
    <property type="entry name" value="LEADERPTASE"/>
</dbReference>
<dbReference type="Gene3D" id="2.10.109.10">
    <property type="entry name" value="Umud Fragment, subunit A"/>
    <property type="match status" value="1"/>
</dbReference>
<dbReference type="InterPro" id="IPR036286">
    <property type="entry name" value="LexA/Signal_pep-like_sf"/>
</dbReference>
<keyword evidence="5 8" id="KW-0645">Protease</keyword>
<feature type="active site" evidence="7">
    <location>
        <position position="59"/>
    </location>
</feature>
<evidence type="ECO:0000256" key="5">
    <source>
        <dbReference type="ARBA" id="ARBA00022670"/>
    </source>
</evidence>
<organism evidence="11 12">
    <name type="scientific">Paenibacillus mucilaginosus (strain KNP414)</name>
    <dbReference type="NCBI Taxonomy" id="1036673"/>
    <lineage>
        <taxon>Bacteria</taxon>
        <taxon>Bacillati</taxon>
        <taxon>Bacillota</taxon>
        <taxon>Bacilli</taxon>
        <taxon>Bacillales</taxon>
        <taxon>Paenibacillaceae</taxon>
        <taxon>Paenibacillus</taxon>
    </lineage>
</organism>
<name>F8FQ19_PAEMK</name>
<dbReference type="PROSITE" id="PS00760">
    <property type="entry name" value="SPASE_I_2"/>
    <property type="match status" value="1"/>
</dbReference>
<dbReference type="GO" id="GO:0004252">
    <property type="term" value="F:serine-type endopeptidase activity"/>
    <property type="evidence" value="ECO:0007669"/>
    <property type="project" value="InterPro"/>
</dbReference>
<evidence type="ECO:0000313" key="11">
    <source>
        <dbReference type="EMBL" id="AEI39161.1"/>
    </source>
</evidence>
<dbReference type="NCBIfam" id="TIGR02227">
    <property type="entry name" value="sigpep_I_bact"/>
    <property type="match status" value="1"/>
</dbReference>
<dbReference type="Proteomes" id="UP000006620">
    <property type="component" value="Chromosome"/>
</dbReference>
<dbReference type="PATRIC" id="fig|1036673.3.peg.487"/>
<comment type="catalytic activity">
    <reaction evidence="1 8">
        <text>Cleavage of hydrophobic, N-terminal signal or leader sequences from secreted and periplasmic proteins.</text>
        <dbReference type="EC" id="3.4.21.89"/>
    </reaction>
</comment>
<evidence type="ECO:0000256" key="3">
    <source>
        <dbReference type="ARBA" id="ARBA00009370"/>
    </source>
</evidence>
<dbReference type="HOGENOM" id="CLU_028723_5_3_9"/>